<dbReference type="STRING" id="120956.SAMN05421791_103276"/>
<evidence type="ECO:0000256" key="5">
    <source>
        <dbReference type="ARBA" id="ARBA00023136"/>
    </source>
</evidence>
<dbReference type="EMBL" id="FNCK01000003">
    <property type="protein sequence ID" value="SDG17465.1"/>
    <property type="molecule type" value="Genomic_DNA"/>
</dbReference>
<keyword evidence="8" id="KW-1185">Reference proteome</keyword>
<reference evidence="7 8" key="1">
    <citation type="submission" date="2016-10" db="EMBL/GenBank/DDBJ databases">
        <authorList>
            <person name="de Groot N.N."/>
        </authorList>
    </citation>
    <scope>NUCLEOTIDE SEQUENCE [LARGE SCALE GENOMIC DNA]</scope>
    <source>
        <strain evidence="7 8">ATCC BAA-466</strain>
    </source>
</reference>
<keyword evidence="3" id="KW-0812">Transmembrane</keyword>
<dbReference type="Pfam" id="PF04011">
    <property type="entry name" value="LemA"/>
    <property type="match status" value="1"/>
</dbReference>
<dbReference type="Gene3D" id="1.20.1440.20">
    <property type="entry name" value="LemA-like domain"/>
    <property type="match status" value="1"/>
</dbReference>
<dbReference type="SUPFAM" id="SSF140478">
    <property type="entry name" value="LemA-like"/>
    <property type="match status" value="1"/>
</dbReference>
<dbReference type="AlphaFoldDB" id="A0A1G7S330"/>
<evidence type="ECO:0000313" key="7">
    <source>
        <dbReference type="EMBL" id="SDG17465.1"/>
    </source>
</evidence>
<dbReference type="RefSeq" id="WP_090289680.1">
    <property type="nucleotide sequence ID" value="NZ_FNCK01000003.1"/>
</dbReference>
<dbReference type="Proteomes" id="UP000199708">
    <property type="component" value="Unassembled WGS sequence"/>
</dbReference>
<comment type="similarity">
    <text evidence="2">Belongs to the LemA family.</text>
</comment>
<sequence length="186" mass="21006">MFMYILLGLIVLVALFWVGVYNNLIKARNGVEGSFSQIDVQLQRRNDLIPNLVETVKGYAKHESETLEKVTQARQQLINLPSDASPEMINNKSNELTSALSRLLVVSEQYPDLKANSNFQELQRTLEDTENKIAVSRQLYNSSVQTFNEKVQVFPNNFVAGVHGFNEKAYLEAPEAARQAPQVSFN</sequence>
<protein>
    <submittedName>
        <fullName evidence="7">LemA protein</fullName>
    </submittedName>
</protein>
<dbReference type="InterPro" id="IPR007156">
    <property type="entry name" value="MamQ_LemA"/>
</dbReference>
<feature type="coiled-coil region" evidence="6">
    <location>
        <begin position="112"/>
        <end position="139"/>
    </location>
</feature>
<dbReference type="PANTHER" id="PTHR34478:SF2">
    <property type="entry name" value="MEMBRANE PROTEIN"/>
    <property type="match status" value="1"/>
</dbReference>
<comment type="subcellular location">
    <subcellularLocation>
        <location evidence="1">Membrane</location>
        <topology evidence="1">Single-pass membrane protein</topology>
    </subcellularLocation>
</comment>
<name>A0A1G7S330_9LACT</name>
<evidence type="ECO:0000256" key="1">
    <source>
        <dbReference type="ARBA" id="ARBA00004167"/>
    </source>
</evidence>
<dbReference type="OrthoDB" id="9804152at2"/>
<evidence type="ECO:0000256" key="2">
    <source>
        <dbReference type="ARBA" id="ARBA00008854"/>
    </source>
</evidence>
<organism evidence="7 8">
    <name type="scientific">Facklamia miroungae</name>
    <dbReference type="NCBI Taxonomy" id="120956"/>
    <lineage>
        <taxon>Bacteria</taxon>
        <taxon>Bacillati</taxon>
        <taxon>Bacillota</taxon>
        <taxon>Bacilli</taxon>
        <taxon>Lactobacillales</taxon>
        <taxon>Aerococcaceae</taxon>
        <taxon>Facklamia</taxon>
    </lineage>
</organism>
<keyword evidence="5" id="KW-0472">Membrane</keyword>
<keyword evidence="6" id="KW-0175">Coiled coil</keyword>
<dbReference type="InterPro" id="IPR023353">
    <property type="entry name" value="LemA-like_dom_sf"/>
</dbReference>
<gene>
    <name evidence="7" type="ORF">SAMN05421791_103276</name>
</gene>
<proteinExistence type="inferred from homology"/>
<evidence type="ECO:0000256" key="4">
    <source>
        <dbReference type="ARBA" id="ARBA00022989"/>
    </source>
</evidence>
<accession>A0A1G7S330</accession>
<dbReference type="GO" id="GO:0016020">
    <property type="term" value="C:membrane"/>
    <property type="evidence" value="ECO:0007669"/>
    <property type="project" value="UniProtKB-SubCell"/>
</dbReference>
<evidence type="ECO:0000313" key="8">
    <source>
        <dbReference type="Proteomes" id="UP000199708"/>
    </source>
</evidence>
<keyword evidence="4" id="KW-1133">Transmembrane helix</keyword>
<evidence type="ECO:0000256" key="3">
    <source>
        <dbReference type="ARBA" id="ARBA00022692"/>
    </source>
</evidence>
<dbReference type="PANTHER" id="PTHR34478">
    <property type="entry name" value="PROTEIN LEMA"/>
    <property type="match status" value="1"/>
</dbReference>
<evidence type="ECO:0000256" key="6">
    <source>
        <dbReference type="SAM" id="Coils"/>
    </source>
</evidence>